<dbReference type="InterPro" id="IPR014729">
    <property type="entry name" value="Rossmann-like_a/b/a_fold"/>
</dbReference>
<dbReference type="CDD" id="cd00293">
    <property type="entry name" value="USP-like"/>
    <property type="match status" value="1"/>
</dbReference>
<keyword evidence="3" id="KW-1185">Reference proteome</keyword>
<dbReference type="EMBL" id="QRDV01000003">
    <property type="protein sequence ID" value="RED44540.1"/>
    <property type="molecule type" value="Genomic_DNA"/>
</dbReference>
<reference evidence="2 3" key="1">
    <citation type="submission" date="2018-07" db="EMBL/GenBank/DDBJ databases">
        <title>Genomic Encyclopedia of Type Strains, Phase III (KMG-III): the genomes of soil and plant-associated and newly described type strains.</title>
        <authorList>
            <person name="Whitman W."/>
        </authorList>
    </citation>
    <scope>NUCLEOTIDE SEQUENCE [LARGE SCALE GENOMIC DNA]</scope>
    <source>
        <strain evidence="2 3">CECT 7946</strain>
    </source>
</reference>
<dbReference type="Pfam" id="PF00582">
    <property type="entry name" value="Usp"/>
    <property type="match status" value="1"/>
</dbReference>
<name>A0A3D9H4Y9_9FLAO</name>
<evidence type="ECO:0000313" key="2">
    <source>
        <dbReference type="EMBL" id="RED44540.1"/>
    </source>
</evidence>
<evidence type="ECO:0000259" key="1">
    <source>
        <dbReference type="Pfam" id="PF00582"/>
    </source>
</evidence>
<organism evidence="2 3">
    <name type="scientific">Winogradskyella eximia</name>
    <dbReference type="NCBI Taxonomy" id="262006"/>
    <lineage>
        <taxon>Bacteria</taxon>
        <taxon>Pseudomonadati</taxon>
        <taxon>Bacteroidota</taxon>
        <taxon>Flavobacteriia</taxon>
        <taxon>Flavobacteriales</taxon>
        <taxon>Flavobacteriaceae</taxon>
        <taxon>Winogradskyella</taxon>
    </lineage>
</organism>
<dbReference type="SUPFAM" id="SSF52402">
    <property type="entry name" value="Adenine nucleotide alpha hydrolases-like"/>
    <property type="match status" value="1"/>
</dbReference>
<dbReference type="OrthoDB" id="1198867at2"/>
<dbReference type="RefSeq" id="WP_115817139.1">
    <property type="nucleotide sequence ID" value="NZ_QRDV01000003.1"/>
</dbReference>
<feature type="domain" description="UspA" evidence="1">
    <location>
        <begin position="7"/>
        <end position="141"/>
    </location>
</feature>
<protein>
    <submittedName>
        <fullName evidence="2">Nucleotide-binding universal stress UspA family protein</fullName>
    </submittedName>
</protein>
<accession>A0A3D9H4Y9</accession>
<sequence length="270" mass="30386">MKNSKYKIVVLSDLKKSAITTLKSSVSLAHMIDADIELFHVKKHVDIIKRDNQLSAMRSINEEFISTKNKIKALIDPVSKAYDIPINSNFSFGNIKDEIRTYIKDIKPDIIVLGQRDSKPLKFIGDSITHFLLKEFNGVVMISSNEHALIPNEKMTLGVLNGSDKTFKTELSKDLITHTQSPLKSFKVINSQNTKTESPSNYNEDTLEFVFEKNDNTIPTLSSYLLKNNINLLCVDRDENSKMKNKNASVLPLKETVNKLNVSLLVSGAL</sequence>
<proteinExistence type="predicted"/>
<dbReference type="InterPro" id="IPR006016">
    <property type="entry name" value="UspA"/>
</dbReference>
<gene>
    <name evidence="2" type="ORF">DFQ10_103227</name>
</gene>
<dbReference type="AlphaFoldDB" id="A0A3D9H4Y9"/>
<dbReference type="Proteomes" id="UP000256980">
    <property type="component" value="Unassembled WGS sequence"/>
</dbReference>
<dbReference type="Gene3D" id="3.40.50.620">
    <property type="entry name" value="HUPs"/>
    <property type="match status" value="1"/>
</dbReference>
<evidence type="ECO:0000313" key="3">
    <source>
        <dbReference type="Proteomes" id="UP000256980"/>
    </source>
</evidence>
<comment type="caution">
    <text evidence="2">The sequence shown here is derived from an EMBL/GenBank/DDBJ whole genome shotgun (WGS) entry which is preliminary data.</text>
</comment>